<dbReference type="InterPro" id="IPR001608">
    <property type="entry name" value="Ala_racemase_N"/>
</dbReference>
<comment type="caution">
    <text evidence="4">The sequence shown here is derived from an EMBL/GenBank/DDBJ whole genome shotgun (WGS) entry which is preliminary data.</text>
</comment>
<dbReference type="InterPro" id="IPR026956">
    <property type="entry name" value="D-ser_dehydrat-like_dom"/>
</dbReference>
<dbReference type="PANTHER" id="PTHR28004">
    <property type="entry name" value="ZGC:162816-RELATED"/>
    <property type="match status" value="1"/>
</dbReference>
<dbReference type="InterPro" id="IPR029066">
    <property type="entry name" value="PLP-binding_barrel"/>
</dbReference>
<dbReference type="Pfam" id="PF01168">
    <property type="entry name" value="Ala_racemase_N"/>
    <property type="match status" value="1"/>
</dbReference>
<dbReference type="InterPro" id="IPR051466">
    <property type="entry name" value="D-amino_acid_metab_enzyme"/>
</dbReference>
<dbReference type="PANTHER" id="PTHR28004:SF2">
    <property type="entry name" value="D-SERINE DEHYDRATASE"/>
    <property type="match status" value="1"/>
</dbReference>
<dbReference type="OrthoDB" id="9811417at2"/>
<reference evidence="4 5" key="1">
    <citation type="submission" date="2018-11" db="EMBL/GenBank/DDBJ databases">
        <title>Sequencing the genomes of 1000 actinobacteria strains.</title>
        <authorList>
            <person name="Klenk H.-P."/>
        </authorList>
    </citation>
    <scope>NUCLEOTIDE SEQUENCE [LARGE SCALE GENOMIC DNA]</scope>
    <source>
        <strain evidence="4 5">DSM 9580</strain>
    </source>
</reference>
<organism evidence="4 5">
    <name type="scientific">Agrococcus jenensis</name>
    <dbReference type="NCBI Taxonomy" id="46353"/>
    <lineage>
        <taxon>Bacteria</taxon>
        <taxon>Bacillati</taxon>
        <taxon>Actinomycetota</taxon>
        <taxon>Actinomycetes</taxon>
        <taxon>Micrococcales</taxon>
        <taxon>Microbacteriaceae</taxon>
        <taxon>Agrococcus</taxon>
    </lineage>
</organism>
<evidence type="ECO:0000313" key="4">
    <source>
        <dbReference type="EMBL" id="ROR65829.1"/>
    </source>
</evidence>
<name>A0A3N2AS10_9MICO</name>
<dbReference type="Pfam" id="PF14031">
    <property type="entry name" value="D-ser_dehydrat"/>
    <property type="match status" value="1"/>
</dbReference>
<feature type="domain" description="D-serine dehydratase-like" evidence="3">
    <location>
        <begin position="258"/>
        <end position="348"/>
    </location>
</feature>
<keyword evidence="5" id="KW-1185">Reference proteome</keyword>
<dbReference type="RefSeq" id="WP_123696879.1">
    <property type="nucleotide sequence ID" value="NZ_RKHJ01000001.1"/>
</dbReference>
<sequence length="371" mass="38897">MDRIIDAVRQHRDAFDTPAVVVLGEVLRENIARMQAFADGHGVALRPHVKTHKSVDIGRMQLAAGASGITVSDLHQAEVFAADGVDDIFLAFPLWPSAPKAARVRRLLETVDLKLGLDSHEAVDATVDRGLAGVDRLELVIEVDCGGRRSGVAPSAAGDLARYAADRGLEVAGVFTYPGHGWALGAAEGAAHDQTAALAAAASGLREVGIEPRIVSAGSTPTFAWSAAPGITEIRPGEYVFFSMDHCDHGICSPDEIALFVATTVVSAGPGNPQIIDVGTMAIGREVDDRGHYGRIAGGGGAVTRVNEYHGFLDPGESPPHPIGTVLPLIPTHSCTAVQNASELLVLEADGTVDRFPVQQLGPMLAARERS</sequence>
<dbReference type="Gene3D" id="3.20.20.10">
    <property type="entry name" value="Alanine racemase"/>
    <property type="match status" value="1"/>
</dbReference>
<evidence type="ECO:0000259" key="3">
    <source>
        <dbReference type="SMART" id="SM01119"/>
    </source>
</evidence>
<evidence type="ECO:0000256" key="1">
    <source>
        <dbReference type="ARBA" id="ARBA00005323"/>
    </source>
</evidence>
<dbReference type="InterPro" id="IPR042208">
    <property type="entry name" value="D-ser_dehydrat-like_sf"/>
</dbReference>
<dbReference type="EMBL" id="RKHJ01000001">
    <property type="protein sequence ID" value="ROR65829.1"/>
    <property type="molecule type" value="Genomic_DNA"/>
</dbReference>
<dbReference type="AlphaFoldDB" id="A0A3N2AS10"/>
<protein>
    <submittedName>
        <fullName evidence="4">D-serine deaminase-like pyridoxal phosphate-dependent protein</fullName>
    </submittedName>
</protein>
<dbReference type="GO" id="GO:0036088">
    <property type="term" value="P:D-serine catabolic process"/>
    <property type="evidence" value="ECO:0007669"/>
    <property type="project" value="TreeGrafter"/>
</dbReference>
<dbReference type="SUPFAM" id="SSF51419">
    <property type="entry name" value="PLP-binding barrel"/>
    <property type="match status" value="1"/>
</dbReference>
<evidence type="ECO:0000256" key="2">
    <source>
        <dbReference type="ARBA" id="ARBA00023239"/>
    </source>
</evidence>
<dbReference type="Gene3D" id="2.40.37.20">
    <property type="entry name" value="D-serine dehydratase-like domain"/>
    <property type="match status" value="1"/>
</dbReference>
<dbReference type="Proteomes" id="UP000275456">
    <property type="component" value="Unassembled WGS sequence"/>
</dbReference>
<gene>
    <name evidence="4" type="ORF">EDD26_1199</name>
</gene>
<dbReference type="GO" id="GO:0008721">
    <property type="term" value="F:D-serine ammonia-lyase activity"/>
    <property type="evidence" value="ECO:0007669"/>
    <property type="project" value="TreeGrafter"/>
</dbReference>
<dbReference type="SMART" id="SM01119">
    <property type="entry name" value="D-ser_dehydrat"/>
    <property type="match status" value="1"/>
</dbReference>
<proteinExistence type="inferred from homology"/>
<evidence type="ECO:0000313" key="5">
    <source>
        <dbReference type="Proteomes" id="UP000275456"/>
    </source>
</evidence>
<accession>A0A3N2AS10</accession>
<comment type="similarity">
    <text evidence="1">Belongs to the DSD1 family.</text>
</comment>
<keyword evidence="2" id="KW-0456">Lyase</keyword>